<dbReference type="Proteomes" id="UP000789706">
    <property type="component" value="Unassembled WGS sequence"/>
</dbReference>
<accession>A0A9N9DRC5</accession>
<evidence type="ECO:0000313" key="2">
    <source>
        <dbReference type="Proteomes" id="UP000789706"/>
    </source>
</evidence>
<comment type="caution">
    <text evidence="1">The sequence shown here is derived from an EMBL/GenBank/DDBJ whole genome shotgun (WGS) entry which is preliminary data.</text>
</comment>
<proteinExistence type="predicted"/>
<evidence type="ECO:0000313" key="1">
    <source>
        <dbReference type="EMBL" id="CAG8644587.1"/>
    </source>
</evidence>
<dbReference type="AlphaFoldDB" id="A0A9N9DRC5"/>
<organism evidence="1 2">
    <name type="scientific">Diversispora eburnea</name>
    <dbReference type="NCBI Taxonomy" id="1213867"/>
    <lineage>
        <taxon>Eukaryota</taxon>
        <taxon>Fungi</taxon>
        <taxon>Fungi incertae sedis</taxon>
        <taxon>Mucoromycota</taxon>
        <taxon>Glomeromycotina</taxon>
        <taxon>Glomeromycetes</taxon>
        <taxon>Diversisporales</taxon>
        <taxon>Diversisporaceae</taxon>
        <taxon>Diversispora</taxon>
    </lineage>
</organism>
<name>A0A9N9DRC5_9GLOM</name>
<keyword evidence="2" id="KW-1185">Reference proteome</keyword>
<reference evidence="1" key="1">
    <citation type="submission" date="2021-06" db="EMBL/GenBank/DDBJ databases">
        <authorList>
            <person name="Kallberg Y."/>
            <person name="Tangrot J."/>
            <person name="Rosling A."/>
        </authorList>
    </citation>
    <scope>NUCLEOTIDE SEQUENCE</scope>
    <source>
        <strain evidence="1">AZ414A</strain>
    </source>
</reference>
<protein>
    <submittedName>
        <fullName evidence="1">6064_t:CDS:1</fullName>
    </submittedName>
</protein>
<sequence>MTEILEIPPLLVKDRGKTINLTFENGILSIAEKKIPSRNILDVKLKNSSSNKFNNLVSVEINVLSPFSGGKKLRLTNFTLEATTAEQATSWAKSVRDVAYK</sequence>
<feature type="non-terminal residue" evidence="1">
    <location>
        <position position="1"/>
    </location>
</feature>
<dbReference type="EMBL" id="CAJVPK010005454">
    <property type="protein sequence ID" value="CAG8644587.1"/>
    <property type="molecule type" value="Genomic_DNA"/>
</dbReference>
<gene>
    <name evidence="1" type="ORF">DEBURN_LOCUS11273</name>
</gene>